<proteinExistence type="predicted"/>
<keyword evidence="3" id="KW-1185">Reference proteome</keyword>
<dbReference type="EMBL" id="JARJCW010000134">
    <property type="protein sequence ID" value="KAJ7191320.1"/>
    <property type="molecule type" value="Genomic_DNA"/>
</dbReference>
<protein>
    <recommendedName>
        <fullName evidence="4">Concanavalin A-like lectin/glucanase</fullName>
    </recommendedName>
</protein>
<evidence type="ECO:0000256" key="1">
    <source>
        <dbReference type="SAM" id="SignalP"/>
    </source>
</evidence>
<feature type="signal peptide" evidence="1">
    <location>
        <begin position="1"/>
        <end position="23"/>
    </location>
</feature>
<sequence length="246" mass="26611">MLSFTLWSLGIATLVATLSPVLASPITTQVPTPRGTFPHTNVFEVPPGSRIKHVGTAIHVFASDGTIVGVVPAAAPASSFPTWTPKPTTDAAASFQTGWITFAYWLNPDQGGSKNEILDPCRKRLKMRPPTSAWGPEFRFWIPLDPDWNNQPAPAPVGSFAATYRGQTVFLFNAIEPATSSTIVQPVLQYGPSNAGGGGYWTVANWYVFNGNAFFTSPVRVSVGQTLHGKIQLLYYLIQFVPACDL</sequence>
<evidence type="ECO:0000313" key="3">
    <source>
        <dbReference type="Proteomes" id="UP001219525"/>
    </source>
</evidence>
<keyword evidence="1" id="KW-0732">Signal</keyword>
<dbReference type="Proteomes" id="UP001219525">
    <property type="component" value="Unassembled WGS sequence"/>
</dbReference>
<accession>A0AAD6UQ63</accession>
<name>A0AAD6UQ63_9AGAR</name>
<feature type="chain" id="PRO_5042075956" description="Concanavalin A-like lectin/glucanase" evidence="1">
    <location>
        <begin position="24"/>
        <end position="246"/>
    </location>
</feature>
<gene>
    <name evidence="2" type="ORF">GGX14DRAFT_600785</name>
</gene>
<dbReference type="AlphaFoldDB" id="A0AAD6UQ63"/>
<comment type="caution">
    <text evidence="2">The sequence shown here is derived from an EMBL/GenBank/DDBJ whole genome shotgun (WGS) entry which is preliminary data.</text>
</comment>
<evidence type="ECO:0000313" key="2">
    <source>
        <dbReference type="EMBL" id="KAJ7191320.1"/>
    </source>
</evidence>
<organism evidence="2 3">
    <name type="scientific">Mycena pura</name>
    <dbReference type="NCBI Taxonomy" id="153505"/>
    <lineage>
        <taxon>Eukaryota</taxon>
        <taxon>Fungi</taxon>
        <taxon>Dikarya</taxon>
        <taxon>Basidiomycota</taxon>
        <taxon>Agaricomycotina</taxon>
        <taxon>Agaricomycetes</taxon>
        <taxon>Agaricomycetidae</taxon>
        <taxon>Agaricales</taxon>
        <taxon>Marasmiineae</taxon>
        <taxon>Mycenaceae</taxon>
        <taxon>Mycena</taxon>
    </lineage>
</organism>
<evidence type="ECO:0008006" key="4">
    <source>
        <dbReference type="Google" id="ProtNLM"/>
    </source>
</evidence>
<reference evidence="2" key="1">
    <citation type="submission" date="2023-03" db="EMBL/GenBank/DDBJ databases">
        <title>Massive genome expansion in bonnet fungi (Mycena s.s.) driven by repeated elements and novel gene families across ecological guilds.</title>
        <authorList>
            <consortium name="Lawrence Berkeley National Laboratory"/>
            <person name="Harder C.B."/>
            <person name="Miyauchi S."/>
            <person name="Viragh M."/>
            <person name="Kuo A."/>
            <person name="Thoen E."/>
            <person name="Andreopoulos B."/>
            <person name="Lu D."/>
            <person name="Skrede I."/>
            <person name="Drula E."/>
            <person name="Henrissat B."/>
            <person name="Morin E."/>
            <person name="Kohler A."/>
            <person name="Barry K."/>
            <person name="LaButti K."/>
            <person name="Morin E."/>
            <person name="Salamov A."/>
            <person name="Lipzen A."/>
            <person name="Mereny Z."/>
            <person name="Hegedus B."/>
            <person name="Baldrian P."/>
            <person name="Stursova M."/>
            <person name="Weitz H."/>
            <person name="Taylor A."/>
            <person name="Grigoriev I.V."/>
            <person name="Nagy L.G."/>
            <person name="Martin F."/>
            <person name="Kauserud H."/>
        </authorList>
    </citation>
    <scope>NUCLEOTIDE SEQUENCE</scope>
    <source>
        <strain evidence="2">9144</strain>
    </source>
</reference>